<feature type="domain" description="Coatomer gamma subunit appendage Ig-like subdomain" evidence="2">
    <location>
        <begin position="93"/>
        <end position="140"/>
    </location>
</feature>
<dbReference type="GO" id="GO:0005783">
    <property type="term" value="C:endoplasmic reticulum"/>
    <property type="evidence" value="ECO:0007669"/>
    <property type="project" value="TreeGrafter"/>
</dbReference>
<dbReference type="GO" id="GO:0006886">
    <property type="term" value="P:intracellular protein transport"/>
    <property type="evidence" value="ECO:0007669"/>
    <property type="project" value="InterPro"/>
</dbReference>
<dbReference type="InterPro" id="IPR017106">
    <property type="entry name" value="Coatomer_gsu"/>
</dbReference>
<sequence>RCMMDSDDKVQDRAMFYLNVLQQRQMALNAAYIFNGLTVSLPGKEKALHQYTLEPSDKPFDMKIVLLATASIFEQKTVNEPVTNLSSSLPFCAEQLAAVPEFKSLGLLFKSSEPVQLTEAEMEYFVCCIKHVFTNHIVFQ</sequence>
<evidence type="ECO:0000313" key="3">
    <source>
        <dbReference type="EMBL" id="NXX21833.1"/>
    </source>
</evidence>
<dbReference type="GO" id="GO:0030126">
    <property type="term" value="C:COPI vesicle coat"/>
    <property type="evidence" value="ECO:0007669"/>
    <property type="project" value="InterPro"/>
</dbReference>
<dbReference type="PANTHER" id="PTHR10261">
    <property type="entry name" value="COATOMER SUBUNIT GAMMA"/>
    <property type="match status" value="1"/>
</dbReference>
<dbReference type="InterPro" id="IPR013041">
    <property type="entry name" value="Clathrin_app_Ig-like_sf"/>
</dbReference>
<feature type="non-terminal residue" evidence="3">
    <location>
        <position position="1"/>
    </location>
</feature>
<protein>
    <submittedName>
        <fullName evidence="3">COPG2 protein</fullName>
    </submittedName>
</protein>
<dbReference type="EMBL" id="VZTK01027030">
    <property type="protein sequence ID" value="NXX21833.1"/>
    <property type="molecule type" value="Genomic_DNA"/>
</dbReference>
<comment type="subcellular location">
    <subcellularLocation>
        <location evidence="1">Endomembrane system</location>
        <topology evidence="1">Peripheral membrane protein</topology>
    </subcellularLocation>
</comment>
<keyword evidence="4" id="KW-1185">Reference proteome</keyword>
<dbReference type="Gene3D" id="2.60.40.1480">
    <property type="entry name" value="Coatomer, gamma subunit, appendage domain"/>
    <property type="match status" value="1"/>
</dbReference>
<accession>A0A7L4HB39</accession>
<evidence type="ECO:0000313" key="4">
    <source>
        <dbReference type="Proteomes" id="UP000584326"/>
    </source>
</evidence>
<feature type="non-terminal residue" evidence="3">
    <location>
        <position position="140"/>
    </location>
</feature>
<dbReference type="GO" id="GO:0005198">
    <property type="term" value="F:structural molecule activity"/>
    <property type="evidence" value="ECO:0007669"/>
    <property type="project" value="InterPro"/>
</dbReference>
<dbReference type="AlphaFoldDB" id="A0A7L4HB39"/>
<dbReference type="GO" id="GO:0006888">
    <property type="term" value="P:endoplasmic reticulum to Golgi vesicle-mediated transport"/>
    <property type="evidence" value="ECO:0007669"/>
    <property type="project" value="TreeGrafter"/>
</dbReference>
<dbReference type="GO" id="GO:0005793">
    <property type="term" value="C:endoplasmic reticulum-Golgi intermediate compartment"/>
    <property type="evidence" value="ECO:0007669"/>
    <property type="project" value="TreeGrafter"/>
</dbReference>
<evidence type="ECO:0000259" key="2">
    <source>
        <dbReference type="Pfam" id="PF08752"/>
    </source>
</evidence>
<dbReference type="SUPFAM" id="SSF49348">
    <property type="entry name" value="Clathrin adaptor appendage domain"/>
    <property type="match status" value="1"/>
</dbReference>
<gene>
    <name evidence="3" type="primary">Copg2</name>
    <name evidence="3" type="ORF">PODSTR_R04347</name>
</gene>
<dbReference type="GO" id="GO:0006891">
    <property type="term" value="P:intra-Golgi vesicle-mediated transport"/>
    <property type="evidence" value="ECO:0007669"/>
    <property type="project" value="TreeGrafter"/>
</dbReference>
<reference evidence="3 4" key="1">
    <citation type="submission" date="2020-02" db="EMBL/GenBank/DDBJ databases">
        <title>Bird 10,000 Genomes (B10K) Project - Family phase.</title>
        <authorList>
            <person name="Zhang G."/>
        </authorList>
    </citation>
    <scope>NUCLEOTIDE SEQUENCE [LARGE SCALE GENOMIC DNA]</scope>
    <source>
        <strain evidence="3">B10K-DU-001-40</strain>
        <tissue evidence="3">Muscle</tissue>
    </source>
</reference>
<dbReference type="InterPro" id="IPR037067">
    <property type="entry name" value="Coatomer_gsu_app_sf"/>
</dbReference>
<organism evidence="3 4">
    <name type="scientific">Podargus strigoides</name>
    <name type="common">Tawny frogmouth</name>
    <name type="synonym">Caprimulgus strigoides</name>
    <dbReference type="NCBI Taxonomy" id="8905"/>
    <lineage>
        <taxon>Eukaryota</taxon>
        <taxon>Metazoa</taxon>
        <taxon>Chordata</taxon>
        <taxon>Craniata</taxon>
        <taxon>Vertebrata</taxon>
        <taxon>Euteleostomi</taxon>
        <taxon>Archelosauria</taxon>
        <taxon>Archosauria</taxon>
        <taxon>Dinosauria</taxon>
        <taxon>Saurischia</taxon>
        <taxon>Theropoda</taxon>
        <taxon>Coelurosauria</taxon>
        <taxon>Aves</taxon>
        <taxon>Neognathae</taxon>
        <taxon>Neoaves</taxon>
        <taxon>Strisores</taxon>
        <taxon>Caprimulgiformes</taxon>
        <taxon>Podargidae</taxon>
        <taxon>Podargus</taxon>
    </lineage>
</organism>
<dbReference type="GO" id="GO:0000139">
    <property type="term" value="C:Golgi membrane"/>
    <property type="evidence" value="ECO:0007669"/>
    <property type="project" value="TreeGrafter"/>
</dbReference>
<dbReference type="GO" id="GO:0072384">
    <property type="term" value="P:organelle transport along microtubule"/>
    <property type="evidence" value="ECO:0007669"/>
    <property type="project" value="TreeGrafter"/>
</dbReference>
<dbReference type="PANTHER" id="PTHR10261:SF4">
    <property type="entry name" value="COATOMER SUBUNIT GAMMA-2"/>
    <property type="match status" value="1"/>
</dbReference>
<dbReference type="Proteomes" id="UP000584326">
    <property type="component" value="Unassembled WGS sequence"/>
</dbReference>
<dbReference type="OrthoDB" id="1074925at2759"/>
<proteinExistence type="predicted"/>
<dbReference type="InterPro" id="IPR013040">
    <property type="entry name" value="Coatomer_gsu_app_Ig-like_dom"/>
</dbReference>
<comment type="caution">
    <text evidence="3">The sequence shown here is derived from an EMBL/GenBank/DDBJ whole genome shotgun (WGS) entry which is preliminary data.</text>
</comment>
<name>A0A7L4HB39_PODST</name>
<dbReference type="Pfam" id="PF08752">
    <property type="entry name" value="COP-gamma_platf"/>
    <property type="match status" value="1"/>
</dbReference>
<dbReference type="GO" id="GO:0009306">
    <property type="term" value="P:protein secretion"/>
    <property type="evidence" value="ECO:0007669"/>
    <property type="project" value="TreeGrafter"/>
</dbReference>
<evidence type="ECO:0000256" key="1">
    <source>
        <dbReference type="ARBA" id="ARBA00004184"/>
    </source>
</evidence>